<feature type="transmembrane region" description="Helical" evidence="1">
    <location>
        <begin position="7"/>
        <end position="30"/>
    </location>
</feature>
<reference evidence="3 4" key="1">
    <citation type="submission" date="2021-06" db="EMBL/GenBank/DDBJ databases">
        <title>50 bacteria genomes isolated from Dapeng, Shenzhen, China.</title>
        <authorList>
            <person name="Zheng W."/>
            <person name="Yu S."/>
            <person name="Huang Y."/>
        </authorList>
    </citation>
    <scope>NUCLEOTIDE SEQUENCE [LARGE SCALE GENOMIC DNA]</scope>
    <source>
        <strain evidence="3 4">DP1N14-2</strain>
    </source>
</reference>
<name>A0ABS7NC46_9RHOB</name>
<dbReference type="Proteomes" id="UP000766629">
    <property type="component" value="Unassembled WGS sequence"/>
</dbReference>
<dbReference type="Pfam" id="PF13387">
    <property type="entry name" value="Lnb_N"/>
    <property type="match status" value="1"/>
</dbReference>
<keyword evidence="1" id="KW-0472">Membrane</keyword>
<organism evidence="3 4">
    <name type="scientific">Leisingera daeponensis</name>
    <dbReference type="NCBI Taxonomy" id="405746"/>
    <lineage>
        <taxon>Bacteria</taxon>
        <taxon>Pseudomonadati</taxon>
        <taxon>Pseudomonadota</taxon>
        <taxon>Alphaproteobacteria</taxon>
        <taxon>Rhodobacterales</taxon>
        <taxon>Roseobacteraceae</taxon>
        <taxon>Leisingera</taxon>
    </lineage>
</organism>
<evidence type="ECO:0000313" key="3">
    <source>
        <dbReference type="EMBL" id="MBY6138782.1"/>
    </source>
</evidence>
<dbReference type="InterPro" id="IPR025178">
    <property type="entry name" value="Lnb_N"/>
</dbReference>
<evidence type="ECO:0000256" key="1">
    <source>
        <dbReference type="SAM" id="Phobius"/>
    </source>
</evidence>
<protein>
    <submittedName>
        <fullName evidence="3">DUF4105 domain-containing protein</fullName>
    </submittedName>
</protein>
<dbReference type="RefSeq" id="WP_222507560.1">
    <property type="nucleotide sequence ID" value="NZ_JAHVJA010000002.1"/>
</dbReference>
<evidence type="ECO:0000259" key="2">
    <source>
        <dbReference type="Pfam" id="PF13387"/>
    </source>
</evidence>
<keyword evidence="1" id="KW-0812">Transmembrane</keyword>
<proteinExistence type="predicted"/>
<feature type="domain" description="Lnb N-terminal periplasmic" evidence="2">
    <location>
        <begin position="125"/>
        <end position="281"/>
    </location>
</feature>
<sequence length="335" mass="36716">MFRLIKGIFTGAAILAVALATAWAVLALWYRLPFEALGRGALAGSFALLGLAVIAGLFRRRALRALTTFTLALAAVLLWWSTLTPPADRNWAPDAARQVTGTVEGDILTLTDVRNFAWDSPEEFTESWETRSYDLTKLQSTDLFMSYWAGPQMAHMIVSFGFESGDHIAWSVEVRRQAGGGFSPIADLFKSNTLVLVAADERDVVGTRTNARGEDVQLFRIGISPDTGRELLLKYVETANSLAARPEWYNSLTTNCTTVVMTLIRSFAEEVPLDWRVLANGYLPEFAWEQGVLDQSRSVGELRALGSITPIAQAHGVGPDYSAMIREGVPAPAQD</sequence>
<keyword evidence="1" id="KW-1133">Transmembrane helix</keyword>
<dbReference type="EMBL" id="JAHVJA010000002">
    <property type="protein sequence ID" value="MBY6138782.1"/>
    <property type="molecule type" value="Genomic_DNA"/>
</dbReference>
<gene>
    <name evidence="3" type="ORF">KUV26_04970</name>
</gene>
<comment type="caution">
    <text evidence="3">The sequence shown here is derived from an EMBL/GenBank/DDBJ whole genome shotgun (WGS) entry which is preliminary data.</text>
</comment>
<accession>A0ABS7NC46</accession>
<evidence type="ECO:0000313" key="4">
    <source>
        <dbReference type="Proteomes" id="UP000766629"/>
    </source>
</evidence>
<feature type="transmembrane region" description="Helical" evidence="1">
    <location>
        <begin position="65"/>
        <end position="83"/>
    </location>
</feature>
<feature type="transmembrane region" description="Helical" evidence="1">
    <location>
        <begin position="36"/>
        <end position="58"/>
    </location>
</feature>
<keyword evidence="4" id="KW-1185">Reference proteome</keyword>